<organism evidence="2 3">
    <name type="scientific">Burkholderia multivorans</name>
    <dbReference type="NCBI Taxonomy" id="87883"/>
    <lineage>
        <taxon>Bacteria</taxon>
        <taxon>Pseudomonadati</taxon>
        <taxon>Pseudomonadota</taxon>
        <taxon>Betaproteobacteria</taxon>
        <taxon>Burkholderiales</taxon>
        <taxon>Burkholderiaceae</taxon>
        <taxon>Burkholderia</taxon>
        <taxon>Burkholderia cepacia complex</taxon>
    </lineage>
</organism>
<protein>
    <submittedName>
        <fullName evidence="2">Phage virion morphogenesis protein</fullName>
    </submittedName>
</protein>
<dbReference type="InterPro" id="IPR006522">
    <property type="entry name" value="Phage_virion_morphogenesis"/>
</dbReference>
<sequence length="156" mass="17650">MAEELSTVESFLTGLLLLLEPAGRVAAMRDIARTLRRSQQQRIAGQRNPDGSAYDPRKARAKPDGKQRDKRGRIKREAMFVKMRTGRYLKVEADASGLAIGFDGRVARLARVHQYGERSRVAPGGPEYKYPVRMLLGLTADEREMIRDMLLKHITK</sequence>
<comment type="caution">
    <text evidence="2">The sequence shown here is derived from an EMBL/GenBank/DDBJ whole genome shotgun (WGS) entry which is preliminary data.</text>
</comment>
<evidence type="ECO:0000256" key="1">
    <source>
        <dbReference type="SAM" id="MobiDB-lite"/>
    </source>
</evidence>
<feature type="region of interest" description="Disordered" evidence="1">
    <location>
        <begin position="37"/>
        <end position="75"/>
    </location>
</feature>
<dbReference type="RefSeq" id="WP_105795514.1">
    <property type="nucleotide sequence ID" value="NZ_JAGSWF010000044.1"/>
</dbReference>
<proteinExistence type="predicted"/>
<name>A0A2S9MSU1_9BURK</name>
<evidence type="ECO:0000313" key="2">
    <source>
        <dbReference type="EMBL" id="PRF62035.1"/>
    </source>
</evidence>
<reference evidence="2 3" key="1">
    <citation type="submission" date="2018-03" db="EMBL/GenBank/DDBJ databases">
        <authorList>
            <person name="Keele B.F."/>
        </authorList>
    </citation>
    <scope>NUCLEOTIDE SEQUENCE [LARGE SCALE GENOMIC DNA]</scope>
    <source>
        <strain evidence="2 3">AU19729</strain>
    </source>
</reference>
<evidence type="ECO:0000313" key="3">
    <source>
        <dbReference type="Proteomes" id="UP000238982"/>
    </source>
</evidence>
<accession>A0A2S9MSU1</accession>
<gene>
    <name evidence="2" type="ORF">C6Q15_10540</name>
</gene>
<dbReference type="EMBL" id="PVGH01000046">
    <property type="protein sequence ID" value="PRF62035.1"/>
    <property type="molecule type" value="Genomic_DNA"/>
</dbReference>
<dbReference type="Proteomes" id="UP000238982">
    <property type="component" value="Unassembled WGS sequence"/>
</dbReference>
<feature type="compositionally biased region" description="Basic and acidic residues" evidence="1">
    <location>
        <begin position="55"/>
        <end position="67"/>
    </location>
</feature>
<dbReference type="NCBIfam" id="TIGR01635">
    <property type="entry name" value="tail_comp_S"/>
    <property type="match status" value="1"/>
</dbReference>
<dbReference type="AlphaFoldDB" id="A0A2S9MSU1"/>
<dbReference type="Pfam" id="PF05069">
    <property type="entry name" value="Phage_tail_S"/>
    <property type="match status" value="1"/>
</dbReference>